<sequence length="46" mass="5470">MSRLERLKAGATRFGARMAEYRQRAEAEREERDQRHRDRTLAEAPP</sequence>
<accession>A0A7W3ZQA8</accession>
<comment type="caution">
    <text evidence="2">The sequence shown here is derived from an EMBL/GenBank/DDBJ whole genome shotgun (WGS) entry which is preliminary data.</text>
</comment>
<dbReference type="AlphaFoldDB" id="A0A7W3ZQA8"/>
<proteinExistence type="predicted"/>
<reference evidence="3" key="1">
    <citation type="submission" date="2020-05" db="EMBL/GenBank/DDBJ databases">
        <title>Classification of alakaliphilic streptomycetes isolated from an alkaline soil next to Lonar Crater, India and a proposal for the recognition of Streptomyces alkaliterrae sp. nov.</title>
        <authorList>
            <person name="Golinska P."/>
        </authorList>
    </citation>
    <scope>NUCLEOTIDE SEQUENCE [LARGE SCALE GENOMIC DNA]</scope>
    <source>
        <strain evidence="3">OF3</strain>
    </source>
</reference>
<name>A0A7W3ZQA8_9ACTN</name>
<dbReference type="Proteomes" id="UP000525686">
    <property type="component" value="Unassembled WGS sequence"/>
</dbReference>
<feature type="non-terminal residue" evidence="2">
    <location>
        <position position="46"/>
    </location>
</feature>
<protein>
    <submittedName>
        <fullName evidence="2">Uncharacterized protein</fullName>
    </submittedName>
</protein>
<evidence type="ECO:0000313" key="2">
    <source>
        <dbReference type="EMBL" id="MBB1256573.1"/>
    </source>
</evidence>
<feature type="region of interest" description="Disordered" evidence="1">
    <location>
        <begin position="18"/>
        <end position="46"/>
    </location>
</feature>
<evidence type="ECO:0000256" key="1">
    <source>
        <dbReference type="SAM" id="MobiDB-lite"/>
    </source>
</evidence>
<gene>
    <name evidence="2" type="ORF">H3146_24955</name>
</gene>
<feature type="compositionally biased region" description="Basic and acidic residues" evidence="1">
    <location>
        <begin position="19"/>
        <end position="46"/>
    </location>
</feature>
<dbReference type="EMBL" id="JABJWZ010000392">
    <property type="protein sequence ID" value="MBB1256573.1"/>
    <property type="molecule type" value="Genomic_DNA"/>
</dbReference>
<organism evidence="2 3">
    <name type="scientific">Streptomyces alkaliterrae</name>
    <dbReference type="NCBI Taxonomy" id="2213162"/>
    <lineage>
        <taxon>Bacteria</taxon>
        <taxon>Bacillati</taxon>
        <taxon>Actinomycetota</taxon>
        <taxon>Actinomycetes</taxon>
        <taxon>Kitasatosporales</taxon>
        <taxon>Streptomycetaceae</taxon>
        <taxon>Streptomyces</taxon>
    </lineage>
</organism>
<evidence type="ECO:0000313" key="3">
    <source>
        <dbReference type="Proteomes" id="UP000525686"/>
    </source>
</evidence>